<keyword evidence="1" id="KW-0812">Transmembrane</keyword>
<feature type="transmembrane region" description="Helical" evidence="1">
    <location>
        <begin position="277"/>
        <end position="298"/>
    </location>
</feature>
<sequence length="302" mass="34809">MLKKISWLLIFGNYFYALCAVALAIESNLQIGFTLNSGLFYLMLFTGTVVYYTRAYISEQYVHSTNPRTLWYSNHRRLVFATQLILTIVCAIAALLYLWEIRSDVFHISPWHWVIAALVPLVAAFYYDIPLLGFMHLNLRKTGWMKPFVIGFVWAGAVTLYPVIFRVTETRSAYIISLLEAWFFLKNWMFITVLCIMFDIKDYASDSNLQLKTFVVQYGLRKTLFFIIIPLTITGLISLQIFAHINHFPALKIAINTIPFIALLVVAYSLHRRKNIVYYLTVIDGLMLLKAVCGILGVELVK</sequence>
<evidence type="ECO:0000313" key="3">
    <source>
        <dbReference type="Proteomes" id="UP000261284"/>
    </source>
</evidence>
<evidence type="ECO:0008006" key="4">
    <source>
        <dbReference type="Google" id="ProtNLM"/>
    </source>
</evidence>
<gene>
    <name evidence="2" type="ORF">DXN05_16515</name>
</gene>
<protein>
    <recommendedName>
        <fullName evidence="4">Prenyltransferase</fullName>
    </recommendedName>
</protein>
<proteinExistence type="predicted"/>
<evidence type="ECO:0000313" key="2">
    <source>
        <dbReference type="EMBL" id="RFM27070.1"/>
    </source>
</evidence>
<dbReference type="EMBL" id="QTJU01000006">
    <property type="protein sequence ID" value="RFM27070.1"/>
    <property type="molecule type" value="Genomic_DNA"/>
</dbReference>
<feature type="transmembrane region" description="Helical" evidence="1">
    <location>
        <begin position="111"/>
        <end position="127"/>
    </location>
</feature>
<evidence type="ECO:0000256" key="1">
    <source>
        <dbReference type="SAM" id="Phobius"/>
    </source>
</evidence>
<reference evidence="2 3" key="1">
    <citation type="submission" date="2018-08" db="EMBL/GenBank/DDBJ databases">
        <title>Chitinophagaceae sp. K23C18032701, a novel bacterium isolated from forest soil.</title>
        <authorList>
            <person name="Wang C."/>
        </authorList>
    </citation>
    <scope>NUCLEOTIDE SEQUENCE [LARGE SCALE GENOMIC DNA]</scope>
    <source>
        <strain evidence="2 3">K23C18032701</strain>
    </source>
</reference>
<feature type="transmembrane region" description="Helical" evidence="1">
    <location>
        <begin position="78"/>
        <end position="99"/>
    </location>
</feature>
<feature type="transmembrane region" description="Helical" evidence="1">
    <location>
        <begin position="148"/>
        <end position="167"/>
    </location>
</feature>
<keyword evidence="1" id="KW-0472">Membrane</keyword>
<dbReference type="Proteomes" id="UP000261284">
    <property type="component" value="Unassembled WGS sequence"/>
</dbReference>
<organism evidence="2 3">
    <name type="scientific">Deminuibacter soli</name>
    <dbReference type="NCBI Taxonomy" id="2291815"/>
    <lineage>
        <taxon>Bacteria</taxon>
        <taxon>Pseudomonadati</taxon>
        <taxon>Bacteroidota</taxon>
        <taxon>Chitinophagia</taxon>
        <taxon>Chitinophagales</taxon>
        <taxon>Chitinophagaceae</taxon>
        <taxon>Deminuibacter</taxon>
    </lineage>
</organism>
<keyword evidence="3" id="KW-1185">Reference proteome</keyword>
<feature type="transmembrane region" description="Helical" evidence="1">
    <location>
        <begin position="37"/>
        <end position="57"/>
    </location>
</feature>
<feature type="transmembrane region" description="Helical" evidence="1">
    <location>
        <begin position="173"/>
        <end position="198"/>
    </location>
</feature>
<feature type="transmembrane region" description="Helical" evidence="1">
    <location>
        <begin position="249"/>
        <end position="270"/>
    </location>
</feature>
<feature type="transmembrane region" description="Helical" evidence="1">
    <location>
        <begin position="7"/>
        <end position="25"/>
    </location>
</feature>
<name>A0A3E1NGI0_9BACT</name>
<keyword evidence="1" id="KW-1133">Transmembrane helix</keyword>
<dbReference type="AlphaFoldDB" id="A0A3E1NGI0"/>
<comment type="caution">
    <text evidence="2">The sequence shown here is derived from an EMBL/GenBank/DDBJ whole genome shotgun (WGS) entry which is preliminary data.</text>
</comment>
<dbReference type="OrthoDB" id="1452981at2"/>
<feature type="transmembrane region" description="Helical" evidence="1">
    <location>
        <begin position="219"/>
        <end position="243"/>
    </location>
</feature>
<accession>A0A3E1NGI0</accession>
<dbReference type="RefSeq" id="WP_116848376.1">
    <property type="nucleotide sequence ID" value="NZ_QTJU01000006.1"/>
</dbReference>